<keyword evidence="3 6" id="KW-0812">Transmembrane</keyword>
<dbReference type="InterPro" id="IPR045214">
    <property type="entry name" value="Surf1/Surf4"/>
</dbReference>
<feature type="transmembrane region" description="Helical" evidence="6">
    <location>
        <begin position="218"/>
        <end position="236"/>
    </location>
</feature>
<dbReference type="RefSeq" id="WP_155455434.1">
    <property type="nucleotide sequence ID" value="NZ_WNKX01000014.1"/>
</dbReference>
<comment type="subcellular location">
    <subcellularLocation>
        <location evidence="6">Cell membrane</location>
        <topology evidence="6">Multi-pass membrane protein</topology>
    </subcellularLocation>
    <subcellularLocation>
        <location evidence="1">Membrane</location>
    </subcellularLocation>
</comment>
<dbReference type="EMBL" id="WNKX01000014">
    <property type="protein sequence ID" value="MTW12500.1"/>
    <property type="molecule type" value="Genomic_DNA"/>
</dbReference>
<dbReference type="Proteomes" id="UP000472320">
    <property type="component" value="Unassembled WGS sequence"/>
</dbReference>
<organism evidence="7 8">
    <name type="scientific">Massilia eburnea</name>
    <dbReference type="NCBI Taxonomy" id="1776165"/>
    <lineage>
        <taxon>Bacteria</taxon>
        <taxon>Pseudomonadati</taxon>
        <taxon>Pseudomonadota</taxon>
        <taxon>Betaproteobacteria</taxon>
        <taxon>Burkholderiales</taxon>
        <taxon>Oxalobacteraceae</taxon>
        <taxon>Telluria group</taxon>
        <taxon>Massilia</taxon>
    </lineage>
</organism>
<dbReference type="CDD" id="cd06662">
    <property type="entry name" value="SURF1"/>
    <property type="match status" value="1"/>
</dbReference>
<dbReference type="InterPro" id="IPR002994">
    <property type="entry name" value="Surf1/Shy1"/>
</dbReference>
<keyword evidence="5 6" id="KW-0472">Membrane</keyword>
<protein>
    <recommendedName>
        <fullName evidence="6">SURF1-like protein</fullName>
    </recommendedName>
</protein>
<accession>A0A6L6QK66</accession>
<evidence type="ECO:0000256" key="5">
    <source>
        <dbReference type="ARBA" id="ARBA00023136"/>
    </source>
</evidence>
<dbReference type="GO" id="GO:0005886">
    <property type="term" value="C:plasma membrane"/>
    <property type="evidence" value="ECO:0007669"/>
    <property type="project" value="UniProtKB-SubCell"/>
</dbReference>
<dbReference type="OrthoDB" id="9789940at2"/>
<dbReference type="PANTHER" id="PTHR23427">
    <property type="entry name" value="SURFEIT LOCUS PROTEIN"/>
    <property type="match status" value="1"/>
</dbReference>
<name>A0A6L6QK66_9BURK</name>
<dbReference type="AlphaFoldDB" id="A0A6L6QK66"/>
<dbReference type="PANTHER" id="PTHR23427:SF2">
    <property type="entry name" value="SURFEIT LOCUS PROTEIN 1"/>
    <property type="match status" value="1"/>
</dbReference>
<evidence type="ECO:0000256" key="1">
    <source>
        <dbReference type="ARBA" id="ARBA00004370"/>
    </source>
</evidence>
<dbReference type="Pfam" id="PF02104">
    <property type="entry name" value="SURF1"/>
    <property type="match status" value="1"/>
</dbReference>
<proteinExistence type="inferred from homology"/>
<evidence type="ECO:0000313" key="8">
    <source>
        <dbReference type="Proteomes" id="UP000472320"/>
    </source>
</evidence>
<evidence type="ECO:0000256" key="4">
    <source>
        <dbReference type="ARBA" id="ARBA00022989"/>
    </source>
</evidence>
<comment type="caution">
    <text evidence="6">Lacks conserved residue(s) required for the propagation of feature annotation.</text>
</comment>
<keyword evidence="4 6" id="KW-1133">Transmembrane helix</keyword>
<comment type="similarity">
    <text evidence="2 6">Belongs to the SURF1 family.</text>
</comment>
<evidence type="ECO:0000256" key="2">
    <source>
        <dbReference type="ARBA" id="ARBA00007165"/>
    </source>
</evidence>
<keyword evidence="6" id="KW-1003">Cell membrane</keyword>
<sequence>MAFRFRLIPFLATAALVAIGISAGRWQDGRAAQKIALEARLAAGNAAEPLALGATPVAAADVEFRRVRLQGEWDAGWPVYLDNRPHDGHSGFYLLMPLRLAGSDMHVLVARGWLPRDMADRNKLPTYATPSGPVVVEGIARLNPGHVMQLGEAPKLTPGAIVQNADAAAVAAATGWKFQPVVVEQTTPDGAAPGATEALVRDWPAPAMGADKHKAYAFQWYALAAMAVLFFVFTGLRKSGKR</sequence>
<comment type="caution">
    <text evidence="7">The sequence shown here is derived from an EMBL/GenBank/DDBJ whole genome shotgun (WGS) entry which is preliminary data.</text>
</comment>
<gene>
    <name evidence="7" type="ORF">GM658_17980</name>
</gene>
<reference evidence="7 8" key="1">
    <citation type="submission" date="2019-11" db="EMBL/GenBank/DDBJ databases">
        <title>Type strains purchased from KCTC, JCM and DSMZ.</title>
        <authorList>
            <person name="Lu H."/>
        </authorList>
    </citation>
    <scope>NUCLEOTIDE SEQUENCE [LARGE SCALE GENOMIC DNA]</scope>
    <source>
        <strain evidence="7 8">JCM 31587</strain>
    </source>
</reference>
<dbReference type="PROSITE" id="PS50895">
    <property type="entry name" value="SURF1"/>
    <property type="match status" value="1"/>
</dbReference>
<evidence type="ECO:0000313" key="7">
    <source>
        <dbReference type="EMBL" id="MTW12500.1"/>
    </source>
</evidence>
<evidence type="ECO:0000256" key="6">
    <source>
        <dbReference type="RuleBase" id="RU363076"/>
    </source>
</evidence>
<evidence type="ECO:0000256" key="3">
    <source>
        <dbReference type="ARBA" id="ARBA00022692"/>
    </source>
</evidence>
<keyword evidence="8" id="KW-1185">Reference proteome</keyword>